<comment type="caution">
    <text evidence="1">The sequence shown here is derived from an EMBL/GenBank/DDBJ whole genome shotgun (WGS) entry which is preliminary data.</text>
</comment>
<gene>
    <name evidence="1" type="ORF">MMARV_C048P2</name>
</gene>
<sequence>MIPPFEVCKTKHGNMNSDILSKFSDLFEFSRDSVPFHKIPFGASYLYNSDLKQLSGELLDKNKEDAISSLILDCPELPKEVYKLEGDEFKISVLLYKIRVLCFFLGYIEAHISHCDYLVHKFGMRRGLSDFINDLSGAGFEPQIILSATSEIVRKFQSKYQTYEDLDLTLDEIDSLEKIRERRRLINSHFTVLFNEDKYKLGSESFKLQCQKDREKALEQASSILFKIVTLGVQYLNSSHRLSLKLDRSLRVDEVLKLFRASEIRRFKENPSSYSLPKRVS</sequence>
<dbReference type="AlphaFoldDB" id="A0A6L2ZKA6"/>
<reference evidence="1" key="1">
    <citation type="submission" date="2020-05" db="EMBL/GenBank/DDBJ databases">
        <title>Diverged and active partitiviruses in Lichen.</title>
        <authorList>
            <person name="Urayama S."/>
            <person name="Doi N."/>
            <person name="Kondo F."/>
            <person name="Chiba Y."/>
            <person name="Takaki Y."/>
            <person name="Hirai M."/>
            <person name="Minegishi Y."/>
            <person name="Hagiwara D."/>
            <person name="Nunoura T."/>
        </authorList>
    </citation>
    <scope>NUCLEOTIDE SEQUENCE</scope>
</reference>
<protein>
    <submittedName>
        <fullName evidence="1">Uncharacterized protein</fullName>
    </submittedName>
</protein>
<accession>A0A6L2ZKA6</accession>
<evidence type="ECO:0000313" key="1">
    <source>
        <dbReference type="EMBL" id="GFM95175.1"/>
    </source>
</evidence>
<organism evidence="1">
    <name type="scientific">viral metagenome</name>
    <dbReference type="NCBI Taxonomy" id="1070528"/>
    <lineage>
        <taxon>unclassified sequences</taxon>
        <taxon>metagenomes</taxon>
        <taxon>organismal metagenomes</taxon>
    </lineage>
</organism>
<proteinExistence type="predicted"/>
<name>A0A6L2ZKA6_9ZZZZ</name>
<dbReference type="EMBL" id="BLWB01000048">
    <property type="protein sequence ID" value="GFM95175.1"/>
    <property type="molecule type" value="Genomic_RNA"/>
</dbReference>